<keyword evidence="4" id="KW-1185">Reference proteome</keyword>
<feature type="domain" description="Prenyltransferase alpha-alpha toroid" evidence="2">
    <location>
        <begin position="9"/>
        <end position="71"/>
    </location>
</feature>
<reference evidence="3" key="1">
    <citation type="submission" date="2023-06" db="EMBL/GenBank/DDBJ databases">
        <authorList>
            <consortium name="Lawrence Berkeley National Laboratory"/>
            <person name="Ahrendt S."/>
            <person name="Sahu N."/>
            <person name="Indic B."/>
            <person name="Wong-Bajracharya J."/>
            <person name="Merenyi Z."/>
            <person name="Ke H.-M."/>
            <person name="Monk M."/>
            <person name="Kocsube S."/>
            <person name="Drula E."/>
            <person name="Lipzen A."/>
            <person name="Balint B."/>
            <person name="Henrissat B."/>
            <person name="Andreopoulos B."/>
            <person name="Martin F.M."/>
            <person name="Harder C.B."/>
            <person name="Rigling D."/>
            <person name="Ford K.L."/>
            <person name="Foster G.D."/>
            <person name="Pangilinan J."/>
            <person name="Papanicolaou A."/>
            <person name="Barry K."/>
            <person name="LaButti K."/>
            <person name="Viragh M."/>
            <person name="Koriabine M."/>
            <person name="Yan M."/>
            <person name="Riley R."/>
            <person name="Champramary S."/>
            <person name="Plett K.L."/>
            <person name="Tsai I.J."/>
            <person name="Slot J."/>
            <person name="Sipos G."/>
            <person name="Plett J."/>
            <person name="Nagy L.G."/>
            <person name="Grigoriev I.V."/>
        </authorList>
    </citation>
    <scope>NUCLEOTIDE SEQUENCE</scope>
    <source>
        <strain evidence="3">CCBAS 213</strain>
    </source>
</reference>
<dbReference type="Proteomes" id="UP001175211">
    <property type="component" value="Unassembled WGS sequence"/>
</dbReference>
<dbReference type="Gene3D" id="1.50.10.20">
    <property type="match status" value="1"/>
</dbReference>
<sequence length="85" mass="9684">MSAELLVPFHISYIQNLGKSKDDLAYHLNAHLRMNTIYWGLTALCIMGHQDALHREEKIDYVFSCWDEEAGSTALCSRIALCLRA</sequence>
<organism evidence="3 4">
    <name type="scientific">Armillaria tabescens</name>
    <name type="common">Ringless honey mushroom</name>
    <name type="synonym">Agaricus tabescens</name>
    <dbReference type="NCBI Taxonomy" id="1929756"/>
    <lineage>
        <taxon>Eukaryota</taxon>
        <taxon>Fungi</taxon>
        <taxon>Dikarya</taxon>
        <taxon>Basidiomycota</taxon>
        <taxon>Agaricomycotina</taxon>
        <taxon>Agaricomycetes</taxon>
        <taxon>Agaricomycetidae</taxon>
        <taxon>Agaricales</taxon>
        <taxon>Marasmiineae</taxon>
        <taxon>Physalacriaceae</taxon>
        <taxon>Desarmillaria</taxon>
    </lineage>
</organism>
<dbReference type="GeneID" id="85362000"/>
<name>A0AA39JDC0_ARMTA</name>
<keyword evidence="1" id="KW-0677">Repeat</keyword>
<dbReference type="RefSeq" id="XP_060323699.1">
    <property type="nucleotide sequence ID" value="XM_060478452.1"/>
</dbReference>
<dbReference type="AlphaFoldDB" id="A0AA39JDC0"/>
<proteinExistence type="predicted"/>
<evidence type="ECO:0000259" key="2">
    <source>
        <dbReference type="Pfam" id="PF00432"/>
    </source>
</evidence>
<dbReference type="Pfam" id="PF00432">
    <property type="entry name" value="Prenyltrans"/>
    <property type="match status" value="1"/>
</dbReference>
<dbReference type="GO" id="GO:0003824">
    <property type="term" value="F:catalytic activity"/>
    <property type="evidence" value="ECO:0007669"/>
    <property type="project" value="InterPro"/>
</dbReference>
<evidence type="ECO:0000256" key="1">
    <source>
        <dbReference type="ARBA" id="ARBA00022737"/>
    </source>
</evidence>
<accession>A0AA39JDC0</accession>
<dbReference type="SUPFAM" id="SSF48239">
    <property type="entry name" value="Terpenoid cyclases/Protein prenyltransferases"/>
    <property type="match status" value="1"/>
</dbReference>
<comment type="caution">
    <text evidence="3">The sequence shown here is derived from an EMBL/GenBank/DDBJ whole genome shotgun (WGS) entry which is preliminary data.</text>
</comment>
<protein>
    <recommendedName>
        <fullName evidence="2">Prenyltransferase alpha-alpha toroid domain-containing protein</fullName>
    </recommendedName>
</protein>
<dbReference type="EMBL" id="JAUEPS010000075">
    <property type="protein sequence ID" value="KAK0440691.1"/>
    <property type="molecule type" value="Genomic_DNA"/>
</dbReference>
<evidence type="ECO:0000313" key="4">
    <source>
        <dbReference type="Proteomes" id="UP001175211"/>
    </source>
</evidence>
<dbReference type="InterPro" id="IPR008930">
    <property type="entry name" value="Terpenoid_cyclase/PrenylTrfase"/>
</dbReference>
<evidence type="ECO:0000313" key="3">
    <source>
        <dbReference type="EMBL" id="KAK0440691.1"/>
    </source>
</evidence>
<gene>
    <name evidence="3" type="ORF">EV420DRAFT_1650441</name>
</gene>
<dbReference type="InterPro" id="IPR001330">
    <property type="entry name" value="Prenyltrans"/>
</dbReference>